<dbReference type="InterPro" id="IPR028994">
    <property type="entry name" value="Integrin_alpha_N"/>
</dbReference>
<name>A0ABU4KFZ0_9ACTN</name>
<dbReference type="RefSeq" id="WP_319012868.1">
    <property type="nucleotide sequence ID" value="NZ_JAWJZF010000503.1"/>
</dbReference>
<dbReference type="Pfam" id="PF13517">
    <property type="entry name" value="FG-GAP_3"/>
    <property type="match status" value="2"/>
</dbReference>
<reference evidence="4 5" key="1">
    <citation type="submission" date="2023-10" db="EMBL/GenBank/DDBJ databases">
        <authorList>
            <person name="Wang X.X."/>
        </authorList>
    </citation>
    <scope>NUCLEOTIDE SEQUENCE [LARGE SCALE GENOMIC DNA]</scope>
    <source>
        <strain evidence="4 5">NBRC 12816</strain>
    </source>
</reference>
<proteinExistence type="predicted"/>
<organism evidence="4 5">
    <name type="scientific">Streptomyces roseolus</name>
    <dbReference type="NCBI Taxonomy" id="67358"/>
    <lineage>
        <taxon>Bacteria</taxon>
        <taxon>Bacillati</taxon>
        <taxon>Actinomycetota</taxon>
        <taxon>Actinomycetes</taxon>
        <taxon>Kitasatosporales</taxon>
        <taxon>Streptomycetaceae</taxon>
        <taxon>Streptomyces</taxon>
    </lineage>
</organism>
<evidence type="ECO:0000256" key="1">
    <source>
        <dbReference type="ARBA" id="ARBA00022729"/>
    </source>
</evidence>
<sequence>MGSAFSGRARRVTTCTALGLSAGMMLASPAVAEPAPWTVLERPLTETSAVPTLDGPEPDGAAGAARTAAATAVSKPRFDVTGDGKTDLIHRTRNGFTFVAPSSGGAHVEFATEGTSTDLDLVPLGDQNATGAPEVLSVSTTGALRLYADASTTSGTLRWTGHGWNIYNKVFSPGDVDGDGRADLMARQYNGDLYFYRSTGTLTAPFAGRVKVGPGWGAYDQLVGLGDNDGDGRGDLLARTPAGQVYFYGSTGDKLAPFKPRKALATGWQVYNQIVAVDDRNLDGRADVFARDLNGTLWAYYGRGDGTFTARAQTGTAWNKVEQFGGSGTVPSVGKTLFIARDKAGTLFWQRGLNNGKLAAREQISDTGGWAGANLSLAYALDGNTLPDLLLVHQGHLWNTSNKQDFGGGWQIYNRLVGPGDLSGDGKSDLLARDASGVLYLYRGNGAGTGFASRIRVGSGWGAYNQIVGAGDYTGDGRADVLARDGRGDLFLYRGTGSATAPFAGRLRIGGGWGAYGKLVAPGDISGDGRADLLAVTAAGDLYRYLGTGTNSAISSRVKIGYGYQTYTNLY</sequence>
<dbReference type="SUPFAM" id="SSF69318">
    <property type="entry name" value="Integrin alpha N-terminal domain"/>
    <property type="match status" value="2"/>
</dbReference>
<feature type="chain" id="PRO_5047023032" evidence="3">
    <location>
        <begin position="33"/>
        <end position="571"/>
    </location>
</feature>
<dbReference type="EMBL" id="JAWJZF010000503">
    <property type="protein sequence ID" value="MDX2296705.1"/>
    <property type="molecule type" value="Genomic_DNA"/>
</dbReference>
<dbReference type="Proteomes" id="UP001278571">
    <property type="component" value="Unassembled WGS sequence"/>
</dbReference>
<evidence type="ECO:0000256" key="3">
    <source>
        <dbReference type="SAM" id="SignalP"/>
    </source>
</evidence>
<keyword evidence="1 3" id="KW-0732">Signal</keyword>
<comment type="caution">
    <text evidence="4">The sequence shown here is derived from an EMBL/GenBank/DDBJ whole genome shotgun (WGS) entry which is preliminary data.</text>
</comment>
<feature type="region of interest" description="Disordered" evidence="2">
    <location>
        <begin position="48"/>
        <end position="68"/>
    </location>
</feature>
<dbReference type="PANTHER" id="PTHR44103:SF1">
    <property type="entry name" value="PROPROTEIN CONVERTASE P"/>
    <property type="match status" value="1"/>
</dbReference>
<evidence type="ECO:0000313" key="5">
    <source>
        <dbReference type="Proteomes" id="UP001278571"/>
    </source>
</evidence>
<feature type="signal peptide" evidence="3">
    <location>
        <begin position="1"/>
        <end position="32"/>
    </location>
</feature>
<accession>A0ABU4KFZ0</accession>
<dbReference type="PANTHER" id="PTHR44103">
    <property type="entry name" value="PROPROTEIN CONVERTASE P"/>
    <property type="match status" value="1"/>
</dbReference>
<dbReference type="Gene3D" id="2.115.10.10">
    <property type="entry name" value="Tachylectin 2"/>
    <property type="match status" value="2"/>
</dbReference>
<dbReference type="InterPro" id="IPR013517">
    <property type="entry name" value="FG-GAP"/>
</dbReference>
<protein>
    <submittedName>
        <fullName evidence="4">VCBS repeat-containing protein</fullName>
    </submittedName>
</protein>
<keyword evidence="5" id="KW-1185">Reference proteome</keyword>
<evidence type="ECO:0000256" key="2">
    <source>
        <dbReference type="SAM" id="MobiDB-lite"/>
    </source>
</evidence>
<evidence type="ECO:0000313" key="4">
    <source>
        <dbReference type="EMBL" id="MDX2296705.1"/>
    </source>
</evidence>
<gene>
    <name evidence="4" type="ORF">R2363_31605</name>
</gene>